<dbReference type="EMBL" id="FZOQ01000001">
    <property type="protein sequence ID" value="SNS01601.1"/>
    <property type="molecule type" value="Genomic_DNA"/>
</dbReference>
<dbReference type="OrthoDB" id="893030at2"/>
<dbReference type="InterPro" id="IPR016181">
    <property type="entry name" value="Acyl_CoA_acyltransferase"/>
</dbReference>
<dbReference type="Gene3D" id="3.40.630.30">
    <property type="match status" value="1"/>
</dbReference>
<dbReference type="Pfam" id="PF13302">
    <property type="entry name" value="Acetyltransf_3"/>
    <property type="match status" value="1"/>
</dbReference>
<sequence>MFLSSEHIYLRALEPGDLDFLYSLENDATVWHVGNTLTPYSRFVLEAYLQNAALDIYTVKQLRLVICNQHDMAVGAIDLFDFDPMHHRAGVGIVIAADNRNKGYASEALDLLLHYCRNTLQLHQVYCTITATNQASINLFLKAGFEQVGLRKDWLRRPDGWADVVEMQRIF</sequence>
<protein>
    <submittedName>
        <fullName evidence="2">Diamine N-acetyltransferase</fullName>
    </submittedName>
</protein>
<evidence type="ECO:0000259" key="1">
    <source>
        <dbReference type="PROSITE" id="PS51186"/>
    </source>
</evidence>
<accession>A0A239B1U8</accession>
<gene>
    <name evidence="2" type="ORF">SAMN06296052_10180</name>
</gene>
<dbReference type="PROSITE" id="PS51186">
    <property type="entry name" value="GNAT"/>
    <property type="match status" value="1"/>
</dbReference>
<reference evidence="3" key="1">
    <citation type="submission" date="2017-06" db="EMBL/GenBank/DDBJ databases">
        <authorList>
            <person name="Varghese N."/>
            <person name="Submissions S."/>
        </authorList>
    </citation>
    <scope>NUCLEOTIDE SEQUENCE [LARGE SCALE GENOMIC DNA]</scope>
    <source>
        <strain evidence="3">NKM1</strain>
    </source>
</reference>
<evidence type="ECO:0000313" key="3">
    <source>
        <dbReference type="Proteomes" id="UP000198432"/>
    </source>
</evidence>
<organism evidence="2 3">
    <name type="scientific">Pontibacter ummariensis</name>
    <dbReference type="NCBI Taxonomy" id="1610492"/>
    <lineage>
        <taxon>Bacteria</taxon>
        <taxon>Pseudomonadati</taxon>
        <taxon>Bacteroidota</taxon>
        <taxon>Cytophagia</taxon>
        <taxon>Cytophagales</taxon>
        <taxon>Hymenobacteraceae</taxon>
        <taxon>Pontibacter</taxon>
    </lineage>
</organism>
<evidence type="ECO:0000313" key="2">
    <source>
        <dbReference type="EMBL" id="SNS01601.1"/>
    </source>
</evidence>
<dbReference type="SUPFAM" id="SSF55729">
    <property type="entry name" value="Acyl-CoA N-acyltransferases (Nat)"/>
    <property type="match status" value="1"/>
</dbReference>
<dbReference type="RefSeq" id="WP_089317188.1">
    <property type="nucleotide sequence ID" value="NZ_FZOQ01000001.1"/>
</dbReference>
<dbReference type="Proteomes" id="UP000198432">
    <property type="component" value="Unassembled WGS sequence"/>
</dbReference>
<dbReference type="GO" id="GO:0016747">
    <property type="term" value="F:acyltransferase activity, transferring groups other than amino-acyl groups"/>
    <property type="evidence" value="ECO:0007669"/>
    <property type="project" value="InterPro"/>
</dbReference>
<dbReference type="PANTHER" id="PTHR43415:SF3">
    <property type="entry name" value="GNAT-FAMILY ACETYLTRANSFERASE"/>
    <property type="match status" value="1"/>
</dbReference>
<keyword evidence="2" id="KW-0808">Transferase</keyword>
<feature type="domain" description="N-acetyltransferase" evidence="1">
    <location>
        <begin position="8"/>
        <end position="171"/>
    </location>
</feature>
<name>A0A239B1U8_9BACT</name>
<dbReference type="InterPro" id="IPR000182">
    <property type="entry name" value="GNAT_dom"/>
</dbReference>
<keyword evidence="3" id="KW-1185">Reference proteome</keyword>
<dbReference type="PANTHER" id="PTHR43415">
    <property type="entry name" value="SPERMIDINE N(1)-ACETYLTRANSFERASE"/>
    <property type="match status" value="1"/>
</dbReference>
<proteinExistence type="predicted"/>
<dbReference type="AlphaFoldDB" id="A0A239B1U8"/>